<dbReference type="EMBL" id="AJAT01000012">
    <property type="protein sequence ID" value="EOL45236.1"/>
    <property type="molecule type" value="Genomic_DNA"/>
</dbReference>
<dbReference type="Proteomes" id="UP000013785">
    <property type="component" value="Unassembled WGS sequence"/>
</dbReference>
<dbReference type="AlphaFoldDB" id="R3WBD3"/>
<comment type="caution">
    <text evidence="3">The sequence shown here is derived from an EMBL/GenBank/DDBJ whole genome shotgun (WGS) entry which is preliminary data.</text>
</comment>
<accession>R3WBD3</accession>
<evidence type="ECO:0000313" key="4">
    <source>
        <dbReference type="Proteomes" id="UP000013785"/>
    </source>
</evidence>
<keyword evidence="4" id="KW-1185">Reference proteome</keyword>
<reference evidence="3 4" key="1">
    <citation type="submission" date="2013-02" db="EMBL/GenBank/DDBJ databases">
        <title>The Genome Sequence of Enterococcus phoeniculicola BAA-412.</title>
        <authorList>
            <consortium name="The Broad Institute Genome Sequencing Platform"/>
            <consortium name="The Broad Institute Genome Sequencing Center for Infectious Disease"/>
            <person name="Earl A.M."/>
            <person name="Gilmore M.S."/>
            <person name="Lebreton F."/>
            <person name="Walker B."/>
            <person name="Young S.K."/>
            <person name="Zeng Q."/>
            <person name="Gargeya S."/>
            <person name="Fitzgerald M."/>
            <person name="Haas B."/>
            <person name="Abouelleil A."/>
            <person name="Alvarado L."/>
            <person name="Arachchi H.M."/>
            <person name="Berlin A.M."/>
            <person name="Chapman S.B."/>
            <person name="Dewar J."/>
            <person name="Goldberg J."/>
            <person name="Griggs A."/>
            <person name="Gujja S."/>
            <person name="Hansen M."/>
            <person name="Howarth C."/>
            <person name="Imamovic A."/>
            <person name="Larimer J."/>
            <person name="McCowan C."/>
            <person name="Murphy C."/>
            <person name="Neiman D."/>
            <person name="Pearson M."/>
            <person name="Priest M."/>
            <person name="Roberts A."/>
            <person name="Saif S."/>
            <person name="Shea T."/>
            <person name="Sisk P."/>
            <person name="Sykes S."/>
            <person name="Wortman J."/>
            <person name="Nusbaum C."/>
            <person name="Birren B."/>
        </authorList>
    </citation>
    <scope>NUCLEOTIDE SEQUENCE [LARGE SCALE GENOMIC DNA]</scope>
    <source>
        <strain evidence="3 4">ATCC BAA-412</strain>
    </source>
</reference>
<name>R3WBD3_9ENTE</name>
<sequence length="309" mass="34438">MNQLNSWKRVMVSIAFSGLLCSFPLLSNAEEVPYVSGNTNIQGNFEKGNIQSAKDKKLFKPGKDELISPFDAEDESHYTSSDNSLGFSYVPNFNFGVSILPDEKSLNIAGKLQNYSKLTEGSEIDYEYYMQAFFILQDVRGTNSGWRVQLQATPFVNKLSADDVIVGSAIYLSGAKVYSNGVEGDKLINYLDRKEAYQPLLTADELINDKEPTTNLGNRYYLKEVDSSYKDITTVAQDILAAPVGSGAGTTYFVFDQTYEPDFEWSWNKDSYENVLRTPAQILRVPQGAVTEKGKAYQSDLTWSIIAGP</sequence>
<evidence type="ECO:0000259" key="2">
    <source>
        <dbReference type="Pfam" id="PF13731"/>
    </source>
</evidence>
<dbReference type="OrthoDB" id="2339326at2"/>
<gene>
    <name evidence="3" type="ORF">UC3_01126</name>
</gene>
<organism evidence="3 4">
    <name type="scientific">Enterococcus phoeniculicola ATCC BAA-412</name>
    <dbReference type="NCBI Taxonomy" id="1158610"/>
    <lineage>
        <taxon>Bacteria</taxon>
        <taxon>Bacillati</taxon>
        <taxon>Bacillota</taxon>
        <taxon>Bacilli</taxon>
        <taxon>Lactobacillales</taxon>
        <taxon>Enterococcaceae</taxon>
        <taxon>Enterococcus</taxon>
    </lineage>
</organism>
<feature type="chain" id="PRO_5004363437" description="WxL domain-containing protein" evidence="1">
    <location>
        <begin position="30"/>
        <end position="309"/>
    </location>
</feature>
<dbReference type="Pfam" id="PF13731">
    <property type="entry name" value="WxL"/>
    <property type="match status" value="1"/>
</dbReference>
<evidence type="ECO:0000256" key="1">
    <source>
        <dbReference type="SAM" id="SignalP"/>
    </source>
</evidence>
<evidence type="ECO:0000313" key="3">
    <source>
        <dbReference type="EMBL" id="EOL45236.1"/>
    </source>
</evidence>
<dbReference type="InterPro" id="IPR027994">
    <property type="entry name" value="WxL_dom"/>
</dbReference>
<dbReference type="PATRIC" id="fig|1158610.3.peg.1100"/>
<dbReference type="RefSeq" id="WP_010767794.1">
    <property type="nucleotide sequence ID" value="NZ_ASWE01000003.1"/>
</dbReference>
<protein>
    <recommendedName>
        <fullName evidence="2">WxL domain-containing protein</fullName>
    </recommendedName>
</protein>
<dbReference type="HOGENOM" id="CLU_899383_0_0_9"/>
<proteinExistence type="predicted"/>
<keyword evidence="1" id="KW-0732">Signal</keyword>
<feature type="signal peptide" evidence="1">
    <location>
        <begin position="1"/>
        <end position="29"/>
    </location>
</feature>
<feature type="domain" description="WxL" evidence="2">
    <location>
        <begin position="59"/>
        <end position="309"/>
    </location>
</feature>
<dbReference type="STRING" id="154621.RV11_GL000751"/>